<dbReference type="Proteomes" id="UP000799444">
    <property type="component" value="Unassembled WGS sequence"/>
</dbReference>
<proteinExistence type="predicted"/>
<keyword evidence="2" id="KW-1185">Reference proteome</keyword>
<dbReference type="InterPro" id="IPR022198">
    <property type="entry name" value="DUF3723"/>
</dbReference>
<name>A0A9P4UW59_9PLEO</name>
<reference evidence="1" key="1">
    <citation type="journal article" date="2020" name="Stud. Mycol.">
        <title>101 Dothideomycetes genomes: a test case for predicting lifestyles and emergence of pathogens.</title>
        <authorList>
            <person name="Haridas S."/>
            <person name="Albert R."/>
            <person name="Binder M."/>
            <person name="Bloem J."/>
            <person name="Labutti K."/>
            <person name="Salamov A."/>
            <person name="Andreopoulos B."/>
            <person name="Baker S."/>
            <person name="Barry K."/>
            <person name="Bills G."/>
            <person name="Bluhm B."/>
            <person name="Cannon C."/>
            <person name="Castanera R."/>
            <person name="Culley D."/>
            <person name="Daum C."/>
            <person name="Ezra D."/>
            <person name="Gonzalez J."/>
            <person name="Henrissat B."/>
            <person name="Kuo A."/>
            <person name="Liang C."/>
            <person name="Lipzen A."/>
            <person name="Lutzoni F."/>
            <person name="Magnuson J."/>
            <person name="Mondo S."/>
            <person name="Nolan M."/>
            <person name="Ohm R."/>
            <person name="Pangilinan J."/>
            <person name="Park H.-J."/>
            <person name="Ramirez L."/>
            <person name="Alfaro M."/>
            <person name="Sun H."/>
            <person name="Tritt A."/>
            <person name="Yoshinaga Y."/>
            <person name="Zwiers L.-H."/>
            <person name="Turgeon B."/>
            <person name="Goodwin S."/>
            <person name="Spatafora J."/>
            <person name="Crous P."/>
            <person name="Grigoriev I."/>
        </authorList>
    </citation>
    <scope>NUCLEOTIDE SEQUENCE</scope>
    <source>
        <strain evidence="1">CBS 125425</strain>
    </source>
</reference>
<evidence type="ECO:0000313" key="2">
    <source>
        <dbReference type="Proteomes" id="UP000799444"/>
    </source>
</evidence>
<sequence length="561" mass="65352">MSPSHSNTKAQHFVGLARIDIDELDFSFALQKNHREQSEKAKLRLLSVFKLEGCRRFEEENFIDATIDTENLDLSLRQAQVLPSDFKTASLSALLEPFKIPRLKVHRPVACYNGLHRVLAAKEFLDRNDRWWVIRLHSSEGLTSRSSSRIIEGFAHEQVYTDGTIFRNIRQYNRQEDAEDSENRWWARLTETKRKDLRQLLKNKRMTKAFDELLDFPGLWTPIQLGTLHRLHGLRCPEELVNYLSHIKTVWTHIVPDPRLRQYVDTPTVLNLELYAPGLSSHDDSCVTKLMDEMRIFPMLHAHSDRASLLRSLKSITCLIPSIRTFFENQKYLEPCSTILRQLLGDSEKRSLWLGFSANYFEPDQLCIQQNERFSKRLECHTYPKQTLGYLQLWLFCLRNFPEMTNITPKMTSKREKVRREHNPTLWHKLGKLAVDLGFRTDTAVELSRQSPDAEHADQFLRAARPYWNGNREEAVGAVVELLGSMREDGPATNCSGFTTTEILDRELRCGKPKDNDHEIDKHHLFLSLFHKEVDAGECLTSLYVKRDLIEAFFNPYLLQV</sequence>
<evidence type="ECO:0000313" key="1">
    <source>
        <dbReference type="EMBL" id="KAF2727576.1"/>
    </source>
</evidence>
<dbReference type="EMBL" id="ML996324">
    <property type="protein sequence ID" value="KAF2727576.1"/>
    <property type="molecule type" value="Genomic_DNA"/>
</dbReference>
<gene>
    <name evidence="1" type="ORF">EJ04DRAFT_451086</name>
</gene>
<comment type="caution">
    <text evidence="1">The sequence shown here is derived from an EMBL/GenBank/DDBJ whole genome shotgun (WGS) entry which is preliminary data.</text>
</comment>
<dbReference type="AlphaFoldDB" id="A0A9P4UW59"/>
<dbReference type="OrthoDB" id="4227485at2759"/>
<accession>A0A9P4UW59</accession>
<organism evidence="1 2">
    <name type="scientific">Polyplosphaeria fusca</name>
    <dbReference type="NCBI Taxonomy" id="682080"/>
    <lineage>
        <taxon>Eukaryota</taxon>
        <taxon>Fungi</taxon>
        <taxon>Dikarya</taxon>
        <taxon>Ascomycota</taxon>
        <taxon>Pezizomycotina</taxon>
        <taxon>Dothideomycetes</taxon>
        <taxon>Pleosporomycetidae</taxon>
        <taxon>Pleosporales</taxon>
        <taxon>Tetraplosphaeriaceae</taxon>
        <taxon>Polyplosphaeria</taxon>
    </lineage>
</organism>
<protein>
    <submittedName>
        <fullName evidence="1">Uncharacterized protein</fullName>
    </submittedName>
</protein>
<dbReference type="Pfam" id="PF12520">
    <property type="entry name" value="DUF3723"/>
    <property type="match status" value="1"/>
</dbReference>